<sequence length="1172" mass="133527">MMKKHALPLLVISFIFLLLLINNFSPDKFLVGWDNLLPEFDFKTNIGRSIFSGWQEYQGLGLAPGNGHAADIVHQLILLFASLILPLNLLRPFFVFLTLFLGGIGTYFLSSYILNRIQNTEYRIRNTKIPALVAGIFYTLNLGTIQNFYVPFEPFITHFAALPWLLLSALCFIKKQSPRSLIFFIIVNILAIPQGQVPTVFIVYISALLIVLFNVGIRTRQYPASIKVLLITFILNAFWLLPFLFFTLTNAQVVFDAKINQMATENVVLQNKEFGGFVDTMLLKGFWFNNVDPNLNGDFDYMLAPWRNHFSNPYIVLAGLMLFGIMLLGFFSVILNWKLEIARPASLGEAGGNWKFKAAFAALFLFSFTMLATNTFPFSFIDEIFRKIPLFEQVFRFPFTKFSILAALSYSVMLALGISIILKFLDDRIWKIGDGGRSLKIEDRKLNYPLLSIFKKLSSIIYFLPSVVIIAIIFLIALPAFQGHLFYDKSRINIPKEYFDTFEFFKKQDQNTRIANLPQPTFWGWNFYRWGYGGSGFLWYGIKQPILDRAFDVWSQTSENYYYELSSALYSRNPKALQDIFNKYQISFILLDKNIIYPNSPKSLFYAETEELLSKIPNIQGVAQFGNIKIYKLETKDKVNSFIYTKGQLPQIDSPFWKSSDLAYSTFGNYVSVKCQLPALSGVEVSDVSCQMYPFGSLFSLKTEKEKEFTLENQKDFIEVSGDIEVKKDSFLKIPSFFKSQKSIAFEISTILDNDGNTVISAAIKTPGVFLDRQKMWEEAFDFPLFILPKGTKYPVSLNINGVSNLKIDKEAENERQRKGASFLTGLEDNFVVLSGQGISKTQEIKAQIFDNLYRGEVMVPVSLGKHRLSIVVPKIDDDYISYKASIEELNIKDCDFWRSGKNTSDTSNGLVLLTSNNSSICASFYSSSILHDEAYAIFVKSKNFSGRPFHFWVLNEDQWYAPIDTYLARAKNQKSAEEVSFYVLPPMEENGRGYSFHFDNISIGKQTVSNRLSGLEIYPIPFNFITGIGIDSAKPFVKTETEGAKIESVNHPQESFYQVSLSNSEHPTTFILSQSYDPGWRAYSVQSSKLKVKSFLNSAFPFWFGNEIKEHVEVNGWANGWLIEKSKIKNQRSKIIIVFLPQYLEYAGFALLGLFGVIGGIKGITSIRSIK</sequence>
<keyword evidence="1" id="KW-0472">Membrane</keyword>
<feature type="transmembrane region" description="Helical" evidence="1">
    <location>
        <begin position="229"/>
        <end position="248"/>
    </location>
</feature>
<dbReference type="Proteomes" id="UP000034676">
    <property type="component" value="Unassembled WGS sequence"/>
</dbReference>
<evidence type="ECO:0008006" key="4">
    <source>
        <dbReference type="Google" id="ProtNLM"/>
    </source>
</evidence>
<feature type="transmembrane region" description="Helical" evidence="1">
    <location>
        <begin position="180"/>
        <end position="195"/>
    </location>
</feature>
<accession>A0A0G0USR8</accession>
<dbReference type="AlphaFoldDB" id="A0A0G0USR8"/>
<feature type="transmembrane region" description="Helical" evidence="1">
    <location>
        <begin position="314"/>
        <end position="337"/>
    </location>
</feature>
<feature type="transmembrane region" description="Helical" evidence="1">
    <location>
        <begin position="201"/>
        <end position="217"/>
    </location>
</feature>
<keyword evidence="1" id="KW-1133">Transmembrane helix</keyword>
<comment type="caution">
    <text evidence="2">The sequence shown here is derived from an EMBL/GenBank/DDBJ whole genome shotgun (WGS) entry which is preliminary data.</text>
</comment>
<feature type="transmembrane region" description="Helical" evidence="1">
    <location>
        <begin position="401"/>
        <end position="422"/>
    </location>
</feature>
<name>A0A0G0USR8_9BACT</name>
<keyword evidence="1" id="KW-0812">Transmembrane</keyword>
<evidence type="ECO:0000313" key="3">
    <source>
        <dbReference type="Proteomes" id="UP000034676"/>
    </source>
</evidence>
<reference evidence="2 3" key="1">
    <citation type="journal article" date="2015" name="Nature">
        <title>rRNA introns, odd ribosomes, and small enigmatic genomes across a large radiation of phyla.</title>
        <authorList>
            <person name="Brown C.T."/>
            <person name="Hug L.A."/>
            <person name="Thomas B.C."/>
            <person name="Sharon I."/>
            <person name="Castelle C.J."/>
            <person name="Singh A."/>
            <person name="Wilkins M.J."/>
            <person name="Williams K.H."/>
            <person name="Banfield J.F."/>
        </authorList>
    </citation>
    <scope>NUCLEOTIDE SEQUENCE [LARGE SCALE GENOMIC DNA]</scope>
</reference>
<feature type="transmembrane region" description="Helical" evidence="1">
    <location>
        <begin position="155"/>
        <end position="173"/>
    </location>
</feature>
<feature type="transmembrane region" description="Helical" evidence="1">
    <location>
        <begin position="1144"/>
        <end position="1162"/>
    </location>
</feature>
<feature type="transmembrane region" description="Helical" evidence="1">
    <location>
        <begin position="129"/>
        <end position="149"/>
    </location>
</feature>
<feature type="transmembrane region" description="Helical" evidence="1">
    <location>
        <begin position="460"/>
        <end position="481"/>
    </location>
</feature>
<organism evidence="2 3">
    <name type="scientific">Candidatus Woesebacteria bacterium GW2011_GWA1_41_13b</name>
    <dbReference type="NCBI Taxonomy" id="1618555"/>
    <lineage>
        <taxon>Bacteria</taxon>
        <taxon>Candidatus Woeseibacteriota</taxon>
    </lineage>
</organism>
<feature type="transmembrane region" description="Helical" evidence="1">
    <location>
        <begin position="89"/>
        <end position="109"/>
    </location>
</feature>
<dbReference type="EMBL" id="LCAO01000007">
    <property type="protein sequence ID" value="KKR91804.1"/>
    <property type="molecule type" value="Genomic_DNA"/>
</dbReference>
<protein>
    <recommendedName>
        <fullName evidence="4">Membrane protein 6-pyruvoyl-tetrahydropterin synthase-related domain-containing protein</fullName>
    </recommendedName>
</protein>
<evidence type="ECO:0000256" key="1">
    <source>
        <dbReference type="SAM" id="Phobius"/>
    </source>
</evidence>
<proteinExistence type="predicted"/>
<evidence type="ECO:0000313" key="2">
    <source>
        <dbReference type="EMBL" id="KKR91804.1"/>
    </source>
</evidence>
<gene>
    <name evidence="2" type="ORF">UU42_C0007G0021</name>
</gene>
<feature type="transmembrane region" description="Helical" evidence="1">
    <location>
        <begin position="358"/>
        <end position="381"/>
    </location>
</feature>